<dbReference type="Proteomes" id="UP000182624">
    <property type="component" value="Unassembled WGS sequence"/>
</dbReference>
<dbReference type="AlphaFoldDB" id="A0A1I5Y3K7"/>
<proteinExistence type="predicted"/>
<reference evidence="5" key="1">
    <citation type="submission" date="2016-10" db="EMBL/GenBank/DDBJ databases">
        <authorList>
            <person name="Varghese N."/>
            <person name="Submissions S."/>
        </authorList>
    </citation>
    <scope>NUCLEOTIDE SEQUENCE [LARGE SCALE GENOMIC DNA]</scope>
    <source>
        <strain evidence="5">P18</strain>
    </source>
</reference>
<dbReference type="EMBL" id="FOXO01000040">
    <property type="protein sequence ID" value="SFQ38803.1"/>
    <property type="molecule type" value="Genomic_DNA"/>
</dbReference>
<comment type="catalytic activity">
    <reaction evidence="3">
        <text>an N-acyl-L-alpha-aminoacyl-tRNA + H2O = an N-acyl-L-amino acid + a tRNA + H(+)</text>
        <dbReference type="Rhea" id="RHEA:54448"/>
        <dbReference type="Rhea" id="RHEA-COMP:10123"/>
        <dbReference type="Rhea" id="RHEA-COMP:13883"/>
        <dbReference type="ChEBI" id="CHEBI:15377"/>
        <dbReference type="ChEBI" id="CHEBI:15378"/>
        <dbReference type="ChEBI" id="CHEBI:59874"/>
        <dbReference type="ChEBI" id="CHEBI:78442"/>
        <dbReference type="ChEBI" id="CHEBI:138191"/>
        <dbReference type="EC" id="3.1.1.29"/>
    </reaction>
</comment>
<dbReference type="Pfam" id="PF01981">
    <property type="entry name" value="PTH2"/>
    <property type="match status" value="1"/>
</dbReference>
<protein>
    <recommendedName>
        <fullName evidence="1">peptidyl-tRNA hydrolase</fullName>
        <ecNumber evidence="1">3.1.1.29</ecNumber>
    </recommendedName>
</protein>
<dbReference type="Gene3D" id="3.40.1490.10">
    <property type="entry name" value="Bit1"/>
    <property type="match status" value="1"/>
</dbReference>
<keyword evidence="2 4" id="KW-0378">Hydrolase</keyword>
<name>A0A1I5Y3K7_9FIRM</name>
<dbReference type="EC" id="3.1.1.29" evidence="1"/>
<evidence type="ECO:0000313" key="4">
    <source>
        <dbReference type="EMBL" id="SFQ38803.1"/>
    </source>
</evidence>
<keyword evidence="5" id="KW-1185">Reference proteome</keyword>
<evidence type="ECO:0000256" key="3">
    <source>
        <dbReference type="ARBA" id="ARBA00048707"/>
    </source>
</evidence>
<organism evidence="4 5">
    <name type="scientific">Butyrivibrio proteoclasticus</name>
    <dbReference type="NCBI Taxonomy" id="43305"/>
    <lineage>
        <taxon>Bacteria</taxon>
        <taxon>Bacillati</taxon>
        <taxon>Bacillota</taxon>
        <taxon>Clostridia</taxon>
        <taxon>Lachnospirales</taxon>
        <taxon>Lachnospiraceae</taxon>
        <taxon>Butyrivibrio</taxon>
    </lineage>
</organism>
<evidence type="ECO:0000313" key="5">
    <source>
        <dbReference type="Proteomes" id="UP000182624"/>
    </source>
</evidence>
<evidence type="ECO:0000256" key="2">
    <source>
        <dbReference type="ARBA" id="ARBA00022801"/>
    </source>
</evidence>
<dbReference type="RefSeq" id="WP_074891664.1">
    <property type="nucleotide sequence ID" value="NZ_FOXO01000040.1"/>
</dbReference>
<dbReference type="InterPro" id="IPR023476">
    <property type="entry name" value="Pep_tRNA_hydro_II_dom_sf"/>
</dbReference>
<sequence length="152" mass="17211">MRQLIIARKDLNMSAGKLAAQVSHASMAFISHMILHGGTHKRLSFDTGEIEAYEIDVDIAPDVYEQWFSGIFTKTICEAKNRNQLMKAVTMAEELGLKENEDYFLIKDNCLTELEPEEVDENGVGRTLTCIGFRPLPDDIAHSISKKYQLFK</sequence>
<dbReference type="InterPro" id="IPR002833">
    <property type="entry name" value="PTH2"/>
</dbReference>
<evidence type="ECO:0000256" key="1">
    <source>
        <dbReference type="ARBA" id="ARBA00013260"/>
    </source>
</evidence>
<dbReference type="SUPFAM" id="SSF102462">
    <property type="entry name" value="Peptidyl-tRNA hydrolase II"/>
    <property type="match status" value="1"/>
</dbReference>
<dbReference type="GO" id="GO:0004045">
    <property type="term" value="F:peptidyl-tRNA hydrolase activity"/>
    <property type="evidence" value="ECO:0007669"/>
    <property type="project" value="UniProtKB-EC"/>
</dbReference>
<accession>A0A1I5Y3K7</accession>
<dbReference type="OrthoDB" id="359599at2"/>
<gene>
    <name evidence="4" type="ORF">SAMN04487928_14027</name>
</gene>